<dbReference type="EMBL" id="LRGB01003212">
    <property type="protein sequence ID" value="KZS03766.1"/>
    <property type="molecule type" value="Genomic_DNA"/>
</dbReference>
<feature type="compositionally biased region" description="Low complexity" evidence="8">
    <location>
        <begin position="377"/>
        <end position="388"/>
    </location>
</feature>
<dbReference type="SUPFAM" id="SSF54695">
    <property type="entry name" value="POZ domain"/>
    <property type="match status" value="1"/>
</dbReference>
<dbReference type="GO" id="GO:0000981">
    <property type="term" value="F:DNA-binding transcription factor activity, RNA polymerase II-specific"/>
    <property type="evidence" value="ECO:0007669"/>
    <property type="project" value="TreeGrafter"/>
</dbReference>
<dbReference type="Gene3D" id="3.30.710.10">
    <property type="entry name" value="Potassium Channel Kv1.1, Chain A"/>
    <property type="match status" value="1"/>
</dbReference>
<evidence type="ECO:0000256" key="1">
    <source>
        <dbReference type="ARBA" id="ARBA00004123"/>
    </source>
</evidence>
<dbReference type="Gene3D" id="3.30.160.60">
    <property type="entry name" value="Classic Zinc Finger"/>
    <property type="match status" value="2"/>
</dbReference>
<keyword evidence="6" id="KW-0539">Nucleus</keyword>
<evidence type="ECO:0000256" key="6">
    <source>
        <dbReference type="ARBA" id="ARBA00023242"/>
    </source>
</evidence>
<gene>
    <name evidence="11" type="ORF">APZ42_033418</name>
</gene>
<dbReference type="AlphaFoldDB" id="A0A164L3P1"/>
<dbReference type="Pfam" id="PF00096">
    <property type="entry name" value="zf-C2H2"/>
    <property type="match status" value="2"/>
</dbReference>
<name>A0A164L3P1_9CRUS</name>
<dbReference type="Pfam" id="PF00651">
    <property type="entry name" value="BTB"/>
    <property type="match status" value="1"/>
</dbReference>
<accession>A0A164L3P1</accession>
<dbReference type="STRING" id="35525.A0A164L3P1"/>
<proteinExistence type="predicted"/>
<keyword evidence="2" id="KW-0479">Metal-binding</keyword>
<evidence type="ECO:0000256" key="3">
    <source>
        <dbReference type="ARBA" id="ARBA00022737"/>
    </source>
</evidence>
<evidence type="ECO:0000256" key="8">
    <source>
        <dbReference type="SAM" id="MobiDB-lite"/>
    </source>
</evidence>
<feature type="compositionally biased region" description="Basic and acidic residues" evidence="8">
    <location>
        <begin position="190"/>
        <end position="200"/>
    </location>
</feature>
<dbReference type="PANTHER" id="PTHR24394:SF29">
    <property type="entry name" value="MYONEURIN"/>
    <property type="match status" value="1"/>
</dbReference>
<evidence type="ECO:0000259" key="10">
    <source>
        <dbReference type="PROSITE" id="PS50157"/>
    </source>
</evidence>
<evidence type="ECO:0000313" key="11">
    <source>
        <dbReference type="EMBL" id="KZS03766.1"/>
    </source>
</evidence>
<feature type="compositionally biased region" description="Polar residues" evidence="8">
    <location>
        <begin position="221"/>
        <end position="244"/>
    </location>
</feature>
<dbReference type="OrthoDB" id="3437960at2759"/>
<comment type="caution">
    <text evidence="11">The sequence shown here is derived from an EMBL/GenBank/DDBJ whole genome shotgun (WGS) entry which is preliminary data.</text>
</comment>
<feature type="compositionally biased region" description="Polar residues" evidence="8">
    <location>
        <begin position="295"/>
        <end position="317"/>
    </location>
</feature>
<keyword evidence="5" id="KW-0862">Zinc</keyword>
<feature type="region of interest" description="Disordered" evidence="8">
    <location>
        <begin position="295"/>
        <end position="388"/>
    </location>
</feature>
<dbReference type="FunFam" id="3.30.160.60:FF:000624">
    <property type="entry name" value="zinc finger protein 697"/>
    <property type="match status" value="1"/>
</dbReference>
<dbReference type="InterPro" id="IPR011333">
    <property type="entry name" value="SKP1/BTB/POZ_sf"/>
</dbReference>
<keyword evidence="12" id="KW-1185">Reference proteome</keyword>
<dbReference type="Proteomes" id="UP000076858">
    <property type="component" value="Unassembled WGS sequence"/>
</dbReference>
<evidence type="ECO:0000256" key="7">
    <source>
        <dbReference type="PROSITE-ProRule" id="PRU00042"/>
    </source>
</evidence>
<dbReference type="GO" id="GO:0005634">
    <property type="term" value="C:nucleus"/>
    <property type="evidence" value="ECO:0007669"/>
    <property type="project" value="UniProtKB-SubCell"/>
</dbReference>
<evidence type="ECO:0000256" key="5">
    <source>
        <dbReference type="ARBA" id="ARBA00022833"/>
    </source>
</evidence>
<dbReference type="SMART" id="SM00355">
    <property type="entry name" value="ZnF_C2H2"/>
    <property type="match status" value="2"/>
</dbReference>
<feature type="region of interest" description="Disordered" evidence="8">
    <location>
        <begin position="124"/>
        <end position="246"/>
    </location>
</feature>
<feature type="compositionally biased region" description="Acidic residues" evidence="8">
    <location>
        <begin position="521"/>
        <end position="533"/>
    </location>
</feature>
<reference evidence="11 12" key="1">
    <citation type="submission" date="2016-03" db="EMBL/GenBank/DDBJ databases">
        <title>EvidentialGene: Evidence-directed Construction of Genes on Genomes.</title>
        <authorList>
            <person name="Gilbert D.G."/>
            <person name="Choi J.-H."/>
            <person name="Mockaitis K."/>
            <person name="Colbourne J."/>
            <person name="Pfrender M."/>
        </authorList>
    </citation>
    <scope>NUCLEOTIDE SEQUENCE [LARGE SCALE GENOMIC DNA]</scope>
    <source>
        <strain evidence="11 12">Xinb3</strain>
        <tissue evidence="11">Complete organism</tissue>
    </source>
</reference>
<feature type="domain" description="BTB" evidence="9">
    <location>
        <begin position="39"/>
        <end position="104"/>
    </location>
</feature>
<dbReference type="PROSITE" id="PS50097">
    <property type="entry name" value="BTB"/>
    <property type="match status" value="1"/>
</dbReference>
<dbReference type="InterPro" id="IPR036236">
    <property type="entry name" value="Znf_C2H2_sf"/>
</dbReference>
<dbReference type="InterPro" id="IPR000210">
    <property type="entry name" value="BTB/POZ_dom"/>
</dbReference>
<feature type="domain" description="C2H2-type" evidence="10">
    <location>
        <begin position="589"/>
        <end position="612"/>
    </location>
</feature>
<dbReference type="PROSITE" id="PS50157">
    <property type="entry name" value="ZINC_FINGER_C2H2_2"/>
    <property type="match status" value="2"/>
</dbReference>
<feature type="region of interest" description="Disordered" evidence="8">
    <location>
        <begin position="448"/>
        <end position="469"/>
    </location>
</feature>
<dbReference type="FunFam" id="3.30.160.60:FF:000446">
    <property type="entry name" value="Zinc finger protein"/>
    <property type="match status" value="1"/>
</dbReference>
<keyword evidence="3" id="KW-0677">Repeat</keyword>
<evidence type="ECO:0000256" key="4">
    <source>
        <dbReference type="ARBA" id="ARBA00022771"/>
    </source>
</evidence>
<dbReference type="PANTHER" id="PTHR24394">
    <property type="entry name" value="ZINC FINGER PROTEIN"/>
    <property type="match status" value="1"/>
</dbReference>
<evidence type="ECO:0000256" key="2">
    <source>
        <dbReference type="ARBA" id="ARBA00022723"/>
    </source>
</evidence>
<feature type="compositionally biased region" description="Basic and acidic residues" evidence="8">
    <location>
        <begin position="143"/>
        <end position="174"/>
    </location>
</feature>
<dbReference type="InterPro" id="IPR013087">
    <property type="entry name" value="Znf_C2H2_type"/>
</dbReference>
<feature type="region of interest" description="Disordered" evidence="8">
    <location>
        <begin position="521"/>
        <end position="557"/>
    </location>
</feature>
<dbReference type="SMART" id="SM00225">
    <property type="entry name" value="BTB"/>
    <property type="match status" value="1"/>
</dbReference>
<feature type="compositionally biased region" description="Low complexity" evidence="8">
    <location>
        <begin position="538"/>
        <end position="553"/>
    </location>
</feature>
<feature type="domain" description="C2H2-type" evidence="10">
    <location>
        <begin position="561"/>
        <end position="588"/>
    </location>
</feature>
<keyword evidence="4 7" id="KW-0863">Zinc-finger</keyword>
<evidence type="ECO:0000313" key="12">
    <source>
        <dbReference type="Proteomes" id="UP000076858"/>
    </source>
</evidence>
<comment type="subcellular location">
    <subcellularLocation>
        <location evidence="1">Nucleus</location>
    </subcellularLocation>
</comment>
<sequence>MGAATICGTNRHHVSLGWVRHDEALTKMAAACWARDRFTDVVIFCEDRVLHAHRLVLASMSPLLANLLAEAEGPDTTLLLPEVKAEDMRLLLQFIYQGEVVLPPRRTAALLDLAAQLCVAGVRGGNGPTPPSPPRSDSPELDSSDRNESDHVSEDEHPDESRKDVFNTCHRDAEVGPTAFSENNTIADENLPRVETGKDDSTDESNDRPMNLAAKPETKTENVNCTRPKPCNSSPPDFSAFSNHSFRDRGPLVTRLSEPRASTVSYYQHPALRGCHPFSLELAVNHNRNLSSRIADANQYNRQNNSGKSDSSANSDVEMTIDTLDDRDREIDLSIKPDSNHTRSRSSLDEEKISTSPEHDNSFESSESVESHQGREGLSLQQSGASSGVSDMRMNLADKMLLLPTIGSGTGTNPDPRRTYLEAVLQESLVQQSYTIVLPSHLGVPNALASSERPGTQTHPSSHGGATLDNKAWNLAGKHSAAAAVAELQCLQGFFNSHGGLSMGNHSDASFNRNSIGVRCEDDEEDEDDDEDMPTNLSTSKNGNCSSSNSMSSKRNGKEGYSCQVCRKMFTSSSNLAVHSMIHSGTKPFKCDLCSWSFRQKAHLQKHMRHIHKIIVAK</sequence>
<organism evidence="11 12">
    <name type="scientific">Daphnia magna</name>
    <dbReference type="NCBI Taxonomy" id="35525"/>
    <lineage>
        <taxon>Eukaryota</taxon>
        <taxon>Metazoa</taxon>
        <taxon>Ecdysozoa</taxon>
        <taxon>Arthropoda</taxon>
        <taxon>Crustacea</taxon>
        <taxon>Branchiopoda</taxon>
        <taxon>Diplostraca</taxon>
        <taxon>Cladocera</taxon>
        <taxon>Anomopoda</taxon>
        <taxon>Daphniidae</taxon>
        <taxon>Daphnia</taxon>
    </lineage>
</organism>
<feature type="compositionally biased region" description="Basic and acidic residues" evidence="8">
    <location>
        <begin position="324"/>
        <end position="362"/>
    </location>
</feature>
<dbReference type="PROSITE" id="PS00028">
    <property type="entry name" value="ZINC_FINGER_C2H2_1"/>
    <property type="match status" value="2"/>
</dbReference>
<protein>
    <submittedName>
        <fullName evidence="11">Transcription factor Ken-like protein</fullName>
    </submittedName>
</protein>
<dbReference type="SUPFAM" id="SSF57667">
    <property type="entry name" value="beta-beta-alpha zinc fingers"/>
    <property type="match status" value="1"/>
</dbReference>
<dbReference type="GO" id="GO:0008270">
    <property type="term" value="F:zinc ion binding"/>
    <property type="evidence" value="ECO:0007669"/>
    <property type="project" value="UniProtKB-KW"/>
</dbReference>
<evidence type="ECO:0000259" key="9">
    <source>
        <dbReference type="PROSITE" id="PS50097"/>
    </source>
</evidence>